<keyword evidence="10" id="KW-1185">Reference proteome</keyword>
<evidence type="ECO:0000256" key="1">
    <source>
        <dbReference type="ARBA" id="ARBA00004651"/>
    </source>
</evidence>
<feature type="domain" description="Major facilitator superfamily (MFS) profile" evidence="8">
    <location>
        <begin position="9"/>
        <end position="385"/>
    </location>
</feature>
<reference evidence="10" key="1">
    <citation type="journal article" date="2019" name="Int. J. Syst. Evol. Microbiol.">
        <title>The Global Catalogue of Microorganisms (GCM) 10K type strain sequencing project: providing services to taxonomists for standard genome sequencing and annotation.</title>
        <authorList>
            <consortium name="The Broad Institute Genomics Platform"/>
            <consortium name="The Broad Institute Genome Sequencing Center for Infectious Disease"/>
            <person name="Wu L."/>
            <person name="Ma J."/>
        </authorList>
    </citation>
    <scope>NUCLEOTIDE SEQUENCE [LARGE SCALE GENOMIC DNA]</scope>
    <source>
        <strain evidence="10">JCM 13929</strain>
    </source>
</reference>
<feature type="transmembrane region" description="Helical" evidence="7">
    <location>
        <begin position="244"/>
        <end position="262"/>
    </location>
</feature>
<protein>
    <submittedName>
        <fullName evidence="9">MFS transporter</fullName>
    </submittedName>
</protein>
<name>A0ABP4RCZ3_9ACTN</name>
<dbReference type="InterPro" id="IPR011701">
    <property type="entry name" value="MFS"/>
</dbReference>
<feature type="transmembrane region" description="Helical" evidence="7">
    <location>
        <begin position="46"/>
        <end position="67"/>
    </location>
</feature>
<keyword evidence="5 7" id="KW-1133">Transmembrane helix</keyword>
<evidence type="ECO:0000259" key="8">
    <source>
        <dbReference type="PROSITE" id="PS50850"/>
    </source>
</evidence>
<dbReference type="InterPro" id="IPR020846">
    <property type="entry name" value="MFS_dom"/>
</dbReference>
<dbReference type="PROSITE" id="PS00216">
    <property type="entry name" value="SUGAR_TRANSPORT_1"/>
    <property type="match status" value="1"/>
</dbReference>
<dbReference type="InterPro" id="IPR005829">
    <property type="entry name" value="Sugar_transporter_CS"/>
</dbReference>
<gene>
    <name evidence="9" type="ORF">GCM10009733_049740</name>
</gene>
<keyword evidence="6 7" id="KW-0472">Membrane</keyword>
<sequence length="403" mass="41600">MPALGFPRTVWWLVLARAINRLGAFSLGFLTVLITTGFGADTVTAGLVSAAFGVATIPSRLLGGVLADRFGRRRTIVAGLAGCALAQAGIAVSGSVAMVAVFAVLLGLVFEIYEPPSQAMIADAVRPERRAQAFSLFNTALAVGGMGAGLIAAGLGRWDLRWLFVVDAVTCLACAVVIRLVLPADPPVRRSASSPKAEDAGAVWRDRSLLVLLASGTFFALIYMQVVMALPLALTRRGLEAADAGLLSALSAVVMVLCQPLLRRTAALSHHAAMTCGYLLLAAGLAGYAASDGLPGHLAATVVWSVGDVLMFGRSYALVAGIAPDHARGRYLSVFGTSWGIATVVAPLCSTQLLDRAGPAGLWSGLAFTCLLLAVAQLTVIKPVLVRNAAGAGSAPAARSQER</sequence>
<keyword evidence="4 7" id="KW-0812">Transmembrane</keyword>
<feature type="transmembrane region" description="Helical" evidence="7">
    <location>
        <begin position="74"/>
        <end position="90"/>
    </location>
</feature>
<evidence type="ECO:0000313" key="9">
    <source>
        <dbReference type="EMBL" id="GAA1646697.1"/>
    </source>
</evidence>
<evidence type="ECO:0000256" key="3">
    <source>
        <dbReference type="ARBA" id="ARBA00022475"/>
    </source>
</evidence>
<dbReference type="Pfam" id="PF07690">
    <property type="entry name" value="MFS_1"/>
    <property type="match status" value="1"/>
</dbReference>
<evidence type="ECO:0000256" key="6">
    <source>
        <dbReference type="ARBA" id="ARBA00023136"/>
    </source>
</evidence>
<dbReference type="PANTHER" id="PTHR23517:SF2">
    <property type="entry name" value="MULTIDRUG RESISTANCE PROTEIN MDTH"/>
    <property type="match status" value="1"/>
</dbReference>
<evidence type="ECO:0000256" key="2">
    <source>
        <dbReference type="ARBA" id="ARBA00022448"/>
    </source>
</evidence>
<feature type="transmembrane region" description="Helical" evidence="7">
    <location>
        <begin position="274"/>
        <end position="291"/>
    </location>
</feature>
<evidence type="ECO:0000256" key="5">
    <source>
        <dbReference type="ARBA" id="ARBA00022989"/>
    </source>
</evidence>
<evidence type="ECO:0000256" key="4">
    <source>
        <dbReference type="ARBA" id="ARBA00022692"/>
    </source>
</evidence>
<comment type="caution">
    <text evidence="9">The sequence shown here is derived from an EMBL/GenBank/DDBJ whole genome shotgun (WGS) entry which is preliminary data.</text>
</comment>
<dbReference type="Proteomes" id="UP001500064">
    <property type="component" value="Unassembled WGS sequence"/>
</dbReference>
<dbReference type="Gene3D" id="1.20.1250.20">
    <property type="entry name" value="MFS general substrate transporter like domains"/>
    <property type="match status" value="1"/>
</dbReference>
<dbReference type="SUPFAM" id="SSF103473">
    <property type="entry name" value="MFS general substrate transporter"/>
    <property type="match status" value="1"/>
</dbReference>
<accession>A0ABP4RCZ3</accession>
<dbReference type="InterPro" id="IPR050171">
    <property type="entry name" value="MFS_Transporters"/>
</dbReference>
<dbReference type="PANTHER" id="PTHR23517">
    <property type="entry name" value="RESISTANCE PROTEIN MDTM, PUTATIVE-RELATED-RELATED"/>
    <property type="match status" value="1"/>
</dbReference>
<feature type="transmembrane region" description="Helical" evidence="7">
    <location>
        <begin position="134"/>
        <end position="156"/>
    </location>
</feature>
<dbReference type="RefSeq" id="WP_346108414.1">
    <property type="nucleotide sequence ID" value="NZ_BAAAMU010000037.1"/>
</dbReference>
<feature type="transmembrane region" description="Helical" evidence="7">
    <location>
        <begin position="21"/>
        <end position="40"/>
    </location>
</feature>
<comment type="subcellular location">
    <subcellularLocation>
        <location evidence="1">Cell membrane</location>
        <topology evidence="1">Multi-pass membrane protein</topology>
    </subcellularLocation>
</comment>
<evidence type="ECO:0000313" key="10">
    <source>
        <dbReference type="Proteomes" id="UP001500064"/>
    </source>
</evidence>
<feature type="transmembrane region" description="Helical" evidence="7">
    <location>
        <begin position="162"/>
        <end position="182"/>
    </location>
</feature>
<organism evidence="9 10">
    <name type="scientific">Nonomuraea maheshkhaliensis</name>
    <dbReference type="NCBI Taxonomy" id="419590"/>
    <lineage>
        <taxon>Bacteria</taxon>
        <taxon>Bacillati</taxon>
        <taxon>Actinomycetota</taxon>
        <taxon>Actinomycetes</taxon>
        <taxon>Streptosporangiales</taxon>
        <taxon>Streptosporangiaceae</taxon>
        <taxon>Nonomuraea</taxon>
    </lineage>
</organism>
<feature type="transmembrane region" description="Helical" evidence="7">
    <location>
        <begin position="360"/>
        <end position="381"/>
    </location>
</feature>
<feature type="transmembrane region" description="Helical" evidence="7">
    <location>
        <begin position="209"/>
        <end position="232"/>
    </location>
</feature>
<dbReference type="PROSITE" id="PS50850">
    <property type="entry name" value="MFS"/>
    <property type="match status" value="1"/>
</dbReference>
<feature type="transmembrane region" description="Helical" evidence="7">
    <location>
        <begin position="297"/>
        <end position="319"/>
    </location>
</feature>
<evidence type="ECO:0000256" key="7">
    <source>
        <dbReference type="SAM" id="Phobius"/>
    </source>
</evidence>
<dbReference type="EMBL" id="BAAAMU010000037">
    <property type="protein sequence ID" value="GAA1646697.1"/>
    <property type="molecule type" value="Genomic_DNA"/>
</dbReference>
<proteinExistence type="predicted"/>
<keyword evidence="3" id="KW-1003">Cell membrane</keyword>
<dbReference type="InterPro" id="IPR036259">
    <property type="entry name" value="MFS_trans_sf"/>
</dbReference>
<feature type="transmembrane region" description="Helical" evidence="7">
    <location>
        <begin position="96"/>
        <end position="113"/>
    </location>
</feature>
<keyword evidence="2" id="KW-0813">Transport</keyword>
<feature type="transmembrane region" description="Helical" evidence="7">
    <location>
        <begin position="331"/>
        <end position="354"/>
    </location>
</feature>